<dbReference type="EMBL" id="OU963863">
    <property type="protein sequence ID" value="CAH0383921.1"/>
    <property type="molecule type" value="Genomic_DNA"/>
</dbReference>
<feature type="region of interest" description="Disordered" evidence="6">
    <location>
        <begin position="29"/>
        <end position="50"/>
    </location>
</feature>
<evidence type="ECO:0000256" key="5">
    <source>
        <dbReference type="PROSITE-ProRule" id="PRU00176"/>
    </source>
</evidence>
<evidence type="ECO:0000259" key="7">
    <source>
        <dbReference type="PROSITE" id="PS50102"/>
    </source>
</evidence>
<dbReference type="PROSITE" id="PS50102">
    <property type="entry name" value="RRM"/>
    <property type="match status" value="3"/>
</dbReference>
<evidence type="ECO:0000313" key="8">
    <source>
        <dbReference type="EMBL" id="CAH0383921.1"/>
    </source>
</evidence>
<accession>A0A9P0A621</accession>
<feature type="compositionally biased region" description="Polar residues" evidence="6">
    <location>
        <begin position="347"/>
        <end position="366"/>
    </location>
</feature>
<feature type="domain" description="RRM" evidence="7">
    <location>
        <begin position="51"/>
        <end position="129"/>
    </location>
</feature>
<sequence>MMPNEDRLAALNAKSVDFIDQRGAHCIQENGQRKYGGPPPGWEGPPPPKGTEVHVSELPQDCFEFELIPLFEKVGRIYETRLMMEFNSYNKGYCFIRYATVAEAKMAISVFNDYEIRPGHKISVAISVDNCRLFLGGIPNDKTREEVMQLLSNSVSGLKDVILYKNVSNRKKNRGFCFLEFHNHRQAAIARRHMIPEKVGYWGRHLIVDWAEPEPDFIEDDELVKMTDLYVRNLADETTEERLKQIIANIVPLQYVTRIKKVKDFAFVHFSCKKAADKVLQELDGRVIDGEVVSVVWKRPSKESRENWLSRIKYNSRPKRNLTSQRLPDKHQLNEIYQQQLQLQSSPRSTASDELNNNKRSPQKSSSCEKHDSSKLNYDVNLTERRKKKTKPSNLALNNVKCTACAMNGVPPSLDTSFSYLTLGSNMNDALSYENSWKGNSENYFGNGNAAQYNNNMNFDYILPPTPAPPSGQNGRSRFQFPNSSAGMCCSLDTANSLFLPASPSLNQQNQFTFPLSPNPNQSLLSMSQQQTHPLTYLQNSQPWPRDNFSRGSTFM</sequence>
<dbReference type="PANTHER" id="PTHR21245">
    <property type="entry name" value="HETEROGENEOUS NUCLEAR RIBONUCLEOPROTEIN"/>
    <property type="match status" value="1"/>
</dbReference>
<dbReference type="InterPro" id="IPR012677">
    <property type="entry name" value="Nucleotide-bd_a/b_plait_sf"/>
</dbReference>
<keyword evidence="2" id="KW-0963">Cytoplasm</keyword>
<evidence type="ECO:0000256" key="1">
    <source>
        <dbReference type="ARBA" id="ARBA00004496"/>
    </source>
</evidence>
<feature type="compositionally biased region" description="Pro residues" evidence="6">
    <location>
        <begin position="37"/>
        <end position="49"/>
    </location>
</feature>
<dbReference type="GO" id="GO:0003723">
    <property type="term" value="F:RNA binding"/>
    <property type="evidence" value="ECO:0007669"/>
    <property type="project" value="UniProtKB-UniRule"/>
</dbReference>
<keyword evidence="3" id="KW-0677">Repeat</keyword>
<comment type="subcellular location">
    <subcellularLocation>
        <location evidence="1">Cytoplasm</location>
    </subcellularLocation>
</comment>
<evidence type="ECO:0000313" key="9">
    <source>
        <dbReference type="Proteomes" id="UP001152759"/>
    </source>
</evidence>
<dbReference type="FunFam" id="3.30.70.330:FF:000022">
    <property type="entry name" value="APOBEC1 complementation factor isoform X1"/>
    <property type="match status" value="1"/>
</dbReference>
<dbReference type="AlphaFoldDB" id="A0A9P0A621"/>
<evidence type="ECO:0000256" key="3">
    <source>
        <dbReference type="ARBA" id="ARBA00022737"/>
    </source>
</evidence>
<dbReference type="SUPFAM" id="SSF54928">
    <property type="entry name" value="RNA-binding domain, RBD"/>
    <property type="match status" value="2"/>
</dbReference>
<dbReference type="Pfam" id="PF00076">
    <property type="entry name" value="RRM_1"/>
    <property type="match status" value="3"/>
</dbReference>
<dbReference type="InterPro" id="IPR006535">
    <property type="entry name" value="HnRNP_R/Q_splicing_fac"/>
</dbReference>
<dbReference type="CDD" id="cd12250">
    <property type="entry name" value="RRM2_hnRNPR_like"/>
    <property type="match status" value="1"/>
</dbReference>
<reference evidence="8" key="1">
    <citation type="submission" date="2021-12" db="EMBL/GenBank/DDBJ databases">
        <authorList>
            <person name="King R."/>
        </authorList>
    </citation>
    <scope>NUCLEOTIDE SEQUENCE</scope>
</reference>
<dbReference type="GO" id="GO:0005737">
    <property type="term" value="C:cytoplasm"/>
    <property type="evidence" value="ECO:0007669"/>
    <property type="project" value="UniProtKB-SubCell"/>
</dbReference>
<dbReference type="InterPro" id="IPR035979">
    <property type="entry name" value="RBD_domain_sf"/>
</dbReference>
<organism evidence="8 9">
    <name type="scientific">Bemisia tabaci</name>
    <name type="common">Sweetpotato whitefly</name>
    <name type="synonym">Aleurodes tabaci</name>
    <dbReference type="NCBI Taxonomy" id="7038"/>
    <lineage>
        <taxon>Eukaryota</taxon>
        <taxon>Metazoa</taxon>
        <taxon>Ecdysozoa</taxon>
        <taxon>Arthropoda</taxon>
        <taxon>Hexapoda</taxon>
        <taxon>Insecta</taxon>
        <taxon>Pterygota</taxon>
        <taxon>Neoptera</taxon>
        <taxon>Paraneoptera</taxon>
        <taxon>Hemiptera</taxon>
        <taxon>Sternorrhyncha</taxon>
        <taxon>Aleyrodoidea</taxon>
        <taxon>Aleyrodidae</taxon>
        <taxon>Aleyrodinae</taxon>
        <taxon>Bemisia</taxon>
    </lineage>
</organism>
<dbReference type="SMART" id="SM00360">
    <property type="entry name" value="RRM"/>
    <property type="match status" value="3"/>
</dbReference>
<dbReference type="Proteomes" id="UP001152759">
    <property type="component" value="Chromosome 2"/>
</dbReference>
<feature type="region of interest" description="Disordered" evidence="6">
    <location>
        <begin position="341"/>
        <end position="378"/>
    </location>
</feature>
<evidence type="ECO:0000256" key="4">
    <source>
        <dbReference type="ARBA" id="ARBA00022884"/>
    </source>
</evidence>
<name>A0A9P0A621_BEMTA</name>
<dbReference type="InterPro" id="IPR000504">
    <property type="entry name" value="RRM_dom"/>
</dbReference>
<keyword evidence="9" id="KW-1185">Reference proteome</keyword>
<evidence type="ECO:0000256" key="6">
    <source>
        <dbReference type="SAM" id="MobiDB-lite"/>
    </source>
</evidence>
<keyword evidence="4 5" id="KW-0694">RNA-binding</keyword>
<gene>
    <name evidence="8" type="ORF">BEMITA_LOCUS3310</name>
</gene>
<feature type="domain" description="RRM" evidence="7">
    <location>
        <begin position="131"/>
        <end position="213"/>
    </location>
</feature>
<dbReference type="Gene3D" id="3.30.70.330">
    <property type="match status" value="3"/>
</dbReference>
<evidence type="ECO:0000256" key="2">
    <source>
        <dbReference type="ARBA" id="ARBA00022490"/>
    </source>
</evidence>
<dbReference type="NCBIfam" id="TIGR01648">
    <property type="entry name" value="hnRNP-R-Q"/>
    <property type="match status" value="1"/>
</dbReference>
<proteinExistence type="predicted"/>
<feature type="domain" description="RRM" evidence="7">
    <location>
        <begin position="227"/>
        <end position="300"/>
    </location>
</feature>
<protein>
    <recommendedName>
        <fullName evidence="7">RRM domain-containing protein</fullName>
    </recommendedName>
</protein>